<dbReference type="Proteomes" id="UP000325849">
    <property type="component" value="Unassembled WGS sequence"/>
</dbReference>
<dbReference type="GO" id="GO:0016787">
    <property type="term" value="F:hydrolase activity"/>
    <property type="evidence" value="ECO:0007669"/>
    <property type="project" value="UniProtKB-KW"/>
</dbReference>
<comment type="caution">
    <text evidence="3">The sequence shown here is derived from an EMBL/GenBank/DDBJ whole genome shotgun (WGS) entry which is preliminary data.</text>
</comment>
<dbReference type="AlphaFoldDB" id="A0A5N8VAH5"/>
<dbReference type="EMBL" id="VJZD01000043">
    <property type="protein sequence ID" value="MPY32260.1"/>
    <property type="molecule type" value="Genomic_DNA"/>
</dbReference>
<dbReference type="Pfam" id="PF00857">
    <property type="entry name" value="Isochorismatase"/>
    <property type="match status" value="1"/>
</dbReference>
<dbReference type="RefSeq" id="WP_152887518.1">
    <property type="nucleotide sequence ID" value="NZ_VJZD01000043.1"/>
</dbReference>
<evidence type="ECO:0000313" key="3">
    <source>
        <dbReference type="EMBL" id="MPY32260.1"/>
    </source>
</evidence>
<keyword evidence="1 3" id="KW-0378">Hydrolase</keyword>
<dbReference type="SUPFAM" id="SSF52499">
    <property type="entry name" value="Isochorismatase-like hydrolases"/>
    <property type="match status" value="1"/>
</dbReference>
<dbReference type="InterPro" id="IPR050272">
    <property type="entry name" value="Isochorismatase-like_hydrls"/>
</dbReference>
<organism evidence="3 4">
    <name type="scientific">Streptomyces adustus</name>
    <dbReference type="NCBI Taxonomy" id="1609272"/>
    <lineage>
        <taxon>Bacteria</taxon>
        <taxon>Bacillati</taxon>
        <taxon>Actinomycetota</taxon>
        <taxon>Actinomycetes</taxon>
        <taxon>Kitasatosporales</taxon>
        <taxon>Streptomycetaceae</taxon>
        <taxon>Streptomyces</taxon>
    </lineage>
</organism>
<gene>
    <name evidence="3" type="ORF">FNH09_13530</name>
</gene>
<protein>
    <submittedName>
        <fullName evidence="3">Cysteine hydrolase</fullName>
    </submittedName>
</protein>
<evidence type="ECO:0000256" key="1">
    <source>
        <dbReference type="ARBA" id="ARBA00022801"/>
    </source>
</evidence>
<name>A0A5N8VAH5_9ACTN</name>
<dbReference type="CDD" id="cd00431">
    <property type="entry name" value="cysteine_hydrolases"/>
    <property type="match status" value="1"/>
</dbReference>
<proteinExistence type="predicted"/>
<dbReference type="InterPro" id="IPR000868">
    <property type="entry name" value="Isochorismatase-like_dom"/>
</dbReference>
<dbReference type="PANTHER" id="PTHR43540">
    <property type="entry name" value="PEROXYUREIDOACRYLATE/UREIDOACRYLATE AMIDOHYDROLASE-RELATED"/>
    <property type="match status" value="1"/>
</dbReference>
<dbReference type="InterPro" id="IPR036380">
    <property type="entry name" value="Isochorismatase-like_sf"/>
</dbReference>
<dbReference type="PANTHER" id="PTHR43540:SF16">
    <property type="entry name" value="ISOCHORISMATASE-LIKE DOMAIN-CONTAINING PROTEIN"/>
    <property type="match status" value="1"/>
</dbReference>
<evidence type="ECO:0000313" key="4">
    <source>
        <dbReference type="Proteomes" id="UP000325849"/>
    </source>
</evidence>
<sequence>MSAHRYVPGRVGLLLIDTMNDVFSEDGKAYLTFKEEFERIGTFENLKRLLAGAREQGFPVFFAPMSYTEADYTSWKHVSGVHHEMFDNRLFVEGSWGAEFHPELSPQDDEIVITPHKNIDVLANTDLEVQLRQHNTEYIAIAGMVGTMCVESTARSCMEHGFHVTTFTDATAAVGGRDAYDAMILRYPFISHATLTVDEFLTATRASAT</sequence>
<reference evidence="3 4" key="1">
    <citation type="submission" date="2019-07" db="EMBL/GenBank/DDBJ databases">
        <title>New species of Amycolatopsis and Streptomyces.</title>
        <authorList>
            <person name="Duangmal K."/>
            <person name="Teo W.F.A."/>
            <person name="Lipun K."/>
        </authorList>
    </citation>
    <scope>NUCLEOTIDE SEQUENCE [LARGE SCALE GENOMIC DNA]</scope>
    <source>
        <strain evidence="3 4">NBRC 109810</strain>
    </source>
</reference>
<accession>A0A5N8VAH5</accession>
<evidence type="ECO:0000259" key="2">
    <source>
        <dbReference type="Pfam" id="PF00857"/>
    </source>
</evidence>
<feature type="domain" description="Isochorismatase-like" evidence="2">
    <location>
        <begin position="13"/>
        <end position="184"/>
    </location>
</feature>
<keyword evidence="4" id="KW-1185">Reference proteome</keyword>
<dbReference type="Gene3D" id="3.40.50.850">
    <property type="entry name" value="Isochorismatase-like"/>
    <property type="match status" value="1"/>
</dbReference>
<dbReference type="OrthoDB" id="3174612at2"/>